<evidence type="ECO:0008006" key="3">
    <source>
        <dbReference type="Google" id="ProtNLM"/>
    </source>
</evidence>
<evidence type="ECO:0000313" key="2">
    <source>
        <dbReference type="Proteomes" id="UP001221366"/>
    </source>
</evidence>
<comment type="caution">
    <text evidence="1">The sequence shown here is derived from an EMBL/GenBank/DDBJ whole genome shotgun (WGS) entry which is preliminary data.</text>
</comment>
<gene>
    <name evidence="1" type="ORF">PY092_19285</name>
</gene>
<dbReference type="EMBL" id="JARFVB010000027">
    <property type="protein sequence ID" value="MDF0718312.1"/>
    <property type="molecule type" value="Genomic_DNA"/>
</dbReference>
<accession>A0ABT5Y4D8</accession>
<proteinExistence type="predicted"/>
<name>A0ABT5Y4D8_9FLAO</name>
<protein>
    <recommendedName>
        <fullName evidence="3">ROS/MUCR transcriptional regulator protein</fullName>
    </recommendedName>
</protein>
<organism evidence="1 2">
    <name type="scientific">Flagellimonas yonaguniensis</name>
    <dbReference type="NCBI Taxonomy" id="3031325"/>
    <lineage>
        <taxon>Bacteria</taxon>
        <taxon>Pseudomonadati</taxon>
        <taxon>Bacteroidota</taxon>
        <taxon>Flavobacteriia</taxon>
        <taxon>Flavobacteriales</taxon>
        <taxon>Flavobacteriaceae</taxon>
        <taxon>Flagellimonas</taxon>
    </lineage>
</organism>
<dbReference type="RefSeq" id="WP_275617372.1">
    <property type="nucleotide sequence ID" value="NZ_JARFVB010000027.1"/>
</dbReference>
<dbReference type="InterPro" id="IPR041920">
    <property type="entry name" value="ROS/MUCR_sf"/>
</dbReference>
<sequence>MNNYLEPKFNTKGQPICEICGLAYDKLLQHVSMGHGISAFDYKRRFNLNPRQGIQTAKLTTQARKRVKRNFKTVVLDNLIVKGRDTRFKKGNQHTDIEKVRMAMKKRWEAAKQQKIKTKADIVHDLISKLGR</sequence>
<dbReference type="Proteomes" id="UP001221366">
    <property type="component" value="Unassembled WGS sequence"/>
</dbReference>
<keyword evidence="2" id="KW-1185">Reference proteome</keyword>
<dbReference type="Gene3D" id="1.10.10.1550">
    <property type="entry name" value="ROS/MUCR transcriptional regulator protein"/>
    <property type="match status" value="1"/>
</dbReference>
<evidence type="ECO:0000313" key="1">
    <source>
        <dbReference type="EMBL" id="MDF0718312.1"/>
    </source>
</evidence>
<reference evidence="1 2" key="1">
    <citation type="submission" date="2023-03" db="EMBL/GenBank/DDBJ databases">
        <title>Muricauda XX sp. nov. and Muricauda XXX sp. nov., two novel species isolated from Okinawa Trough.</title>
        <authorList>
            <person name="Cao W."/>
            <person name="Deng X."/>
        </authorList>
    </citation>
    <scope>NUCLEOTIDE SEQUENCE [LARGE SCALE GENOMIC DNA]</scope>
    <source>
        <strain evidence="1 2">334s03</strain>
    </source>
</reference>